<keyword evidence="2" id="KW-1185">Reference proteome</keyword>
<accession>A0A8J3G1A0</accession>
<reference evidence="1" key="2">
    <citation type="submission" date="2020-09" db="EMBL/GenBank/DDBJ databases">
        <authorList>
            <person name="Sun Q."/>
            <person name="Kim S."/>
        </authorList>
    </citation>
    <scope>NUCLEOTIDE SEQUENCE</scope>
    <source>
        <strain evidence="1">KCTC 32513</strain>
    </source>
</reference>
<sequence length="91" mass="9412">MLMVPGSGPTDCDGNNPMGVRAASYRLLAEGLGDAGSSTLRIDKRGMFGSAGAGGPYLMSCANSFALTPLMPLYWLLIMASWSCSPASTMS</sequence>
<evidence type="ECO:0000313" key="2">
    <source>
        <dbReference type="Proteomes" id="UP000634004"/>
    </source>
</evidence>
<organism evidence="1 2">
    <name type="scientific">Algimonas arctica</name>
    <dbReference type="NCBI Taxonomy" id="1479486"/>
    <lineage>
        <taxon>Bacteria</taxon>
        <taxon>Pseudomonadati</taxon>
        <taxon>Pseudomonadota</taxon>
        <taxon>Alphaproteobacteria</taxon>
        <taxon>Maricaulales</taxon>
        <taxon>Robiginitomaculaceae</taxon>
        <taxon>Algimonas</taxon>
    </lineage>
</organism>
<name>A0A8J3G1A0_9PROT</name>
<dbReference type="EMBL" id="BMZH01000002">
    <property type="protein sequence ID" value="GHA86423.1"/>
    <property type="molecule type" value="Genomic_DNA"/>
</dbReference>
<protein>
    <submittedName>
        <fullName evidence="1">Uncharacterized protein</fullName>
    </submittedName>
</protein>
<evidence type="ECO:0000313" key="1">
    <source>
        <dbReference type="EMBL" id="GHA86423.1"/>
    </source>
</evidence>
<dbReference type="Proteomes" id="UP000634004">
    <property type="component" value="Unassembled WGS sequence"/>
</dbReference>
<proteinExistence type="predicted"/>
<dbReference type="AlphaFoldDB" id="A0A8J3G1A0"/>
<gene>
    <name evidence="1" type="ORF">GCM10009069_07040</name>
</gene>
<reference evidence="1" key="1">
    <citation type="journal article" date="2014" name="Int. J. Syst. Evol. Microbiol.">
        <title>Complete genome sequence of Corynebacterium casei LMG S-19264T (=DSM 44701T), isolated from a smear-ripened cheese.</title>
        <authorList>
            <consortium name="US DOE Joint Genome Institute (JGI-PGF)"/>
            <person name="Walter F."/>
            <person name="Albersmeier A."/>
            <person name="Kalinowski J."/>
            <person name="Ruckert C."/>
        </authorList>
    </citation>
    <scope>NUCLEOTIDE SEQUENCE</scope>
    <source>
        <strain evidence="1">KCTC 32513</strain>
    </source>
</reference>
<comment type="caution">
    <text evidence="1">The sequence shown here is derived from an EMBL/GenBank/DDBJ whole genome shotgun (WGS) entry which is preliminary data.</text>
</comment>